<dbReference type="AlphaFoldDB" id="A0A1D4LS83"/>
<dbReference type="CDD" id="cd00093">
    <property type="entry name" value="HTH_XRE"/>
    <property type="match status" value="1"/>
</dbReference>
<evidence type="ECO:0000313" key="8">
    <source>
        <dbReference type="Proteomes" id="UP000095768"/>
    </source>
</evidence>
<dbReference type="Pfam" id="PF01381">
    <property type="entry name" value="HTH_3"/>
    <property type="match status" value="1"/>
</dbReference>
<dbReference type="CDD" id="cd02209">
    <property type="entry name" value="cupin_XRE_C"/>
    <property type="match status" value="1"/>
</dbReference>
<dbReference type="Pfam" id="PF07883">
    <property type="entry name" value="Cupin_2"/>
    <property type="match status" value="1"/>
</dbReference>
<dbReference type="InterPro" id="IPR001387">
    <property type="entry name" value="Cro/C1-type_HTH"/>
</dbReference>
<dbReference type="InterPro" id="IPR010982">
    <property type="entry name" value="Lambda_DNA-bd_dom_sf"/>
</dbReference>
<evidence type="ECO:0000259" key="4">
    <source>
        <dbReference type="PROSITE" id="PS50943"/>
    </source>
</evidence>
<dbReference type="PANTHER" id="PTHR46797:SF23">
    <property type="entry name" value="HTH-TYPE TRANSCRIPTIONAL REGULATOR SUTR"/>
    <property type="match status" value="1"/>
</dbReference>
<keyword evidence="3" id="KW-0804">Transcription</keyword>
<dbReference type="GO" id="GO:0003677">
    <property type="term" value="F:DNA binding"/>
    <property type="evidence" value="ECO:0007669"/>
    <property type="project" value="UniProtKB-KW"/>
</dbReference>
<proteinExistence type="predicted"/>
<gene>
    <name evidence="5" type="ORF">SAMEA2297795_00863</name>
    <name evidence="6" type="ORF">SAMEA2297796_01340</name>
</gene>
<dbReference type="InterPro" id="IPR050807">
    <property type="entry name" value="TransReg_Diox_bact_type"/>
</dbReference>
<reference evidence="5 8" key="2">
    <citation type="submission" date="2016-09" db="EMBL/GenBank/DDBJ databases">
        <authorList>
            <consortium name="Pathogen Informatics"/>
        </authorList>
    </citation>
    <scope>NUCLEOTIDE SEQUENCE [LARGE SCALE GENOMIC DNA]</scope>
    <source>
        <strain evidence="5 8">82B</strain>
    </source>
</reference>
<dbReference type="SMART" id="SM00530">
    <property type="entry name" value="HTH_XRE"/>
    <property type="match status" value="1"/>
</dbReference>
<dbReference type="SUPFAM" id="SSF51182">
    <property type="entry name" value="RmlC-like cupins"/>
    <property type="match status" value="1"/>
</dbReference>
<dbReference type="EMBL" id="FMPG01000002">
    <property type="protein sequence ID" value="SCS63452.1"/>
    <property type="molecule type" value="Genomic_DNA"/>
</dbReference>
<keyword evidence="7" id="KW-1185">Reference proteome</keyword>
<dbReference type="Proteomes" id="UP000095768">
    <property type="component" value="Unassembled WGS sequence"/>
</dbReference>
<name>A0A1D4LS83_9STAP</name>
<accession>A0A1D4LS83</accession>
<dbReference type="Gene3D" id="1.10.260.40">
    <property type="entry name" value="lambda repressor-like DNA-binding domains"/>
    <property type="match status" value="1"/>
</dbReference>
<evidence type="ECO:0000313" key="5">
    <source>
        <dbReference type="EMBL" id="SCS63452.1"/>
    </source>
</evidence>
<evidence type="ECO:0000313" key="7">
    <source>
        <dbReference type="Proteomes" id="UP000095412"/>
    </source>
</evidence>
<evidence type="ECO:0000256" key="3">
    <source>
        <dbReference type="ARBA" id="ARBA00023163"/>
    </source>
</evidence>
<sequence>MMEFHKIVAKNIYLYRKKNKISLEKLSKLTGVSTSSLNEIEKGNTIPSINTVWKISNGLKLSFSSLMSEAESDYIQVKKEEVVPVTEDEGKYRVYPYFPFEKSKSFEFFYVELDPGATLQSEPHLSGSEESIIITEGELEMHLENEVLELKKGDALRFKSDIAHSYINPGKVKTLISMVIDYK</sequence>
<dbReference type="GO" id="GO:0005829">
    <property type="term" value="C:cytosol"/>
    <property type="evidence" value="ECO:0007669"/>
    <property type="project" value="TreeGrafter"/>
</dbReference>
<keyword evidence="1" id="KW-0805">Transcription regulation</keyword>
<dbReference type="PROSITE" id="PS50943">
    <property type="entry name" value="HTH_CROC1"/>
    <property type="match status" value="1"/>
</dbReference>
<reference evidence="6 7" key="1">
    <citation type="submission" date="2016-09" db="EMBL/GenBank/DDBJ databases">
        <authorList>
            <consortium name="Pathogen Informatics"/>
            <person name="Sun Q."/>
            <person name="Inoue M."/>
        </authorList>
    </citation>
    <scope>NUCLEOTIDE SEQUENCE [LARGE SCALE GENOMIC DNA]</scope>
    <source>
        <strain evidence="6 7">82C</strain>
    </source>
</reference>
<dbReference type="SUPFAM" id="SSF47413">
    <property type="entry name" value="lambda repressor-like DNA-binding domains"/>
    <property type="match status" value="1"/>
</dbReference>
<dbReference type="InterPro" id="IPR011051">
    <property type="entry name" value="RmlC_Cupin_sf"/>
</dbReference>
<evidence type="ECO:0000256" key="1">
    <source>
        <dbReference type="ARBA" id="ARBA00023015"/>
    </source>
</evidence>
<evidence type="ECO:0000256" key="2">
    <source>
        <dbReference type="ARBA" id="ARBA00023125"/>
    </source>
</evidence>
<dbReference type="GO" id="GO:0003700">
    <property type="term" value="F:DNA-binding transcription factor activity"/>
    <property type="evidence" value="ECO:0007669"/>
    <property type="project" value="TreeGrafter"/>
</dbReference>
<protein>
    <submittedName>
        <fullName evidence="5">Transcriptional regulator</fullName>
    </submittedName>
</protein>
<evidence type="ECO:0000313" key="6">
    <source>
        <dbReference type="EMBL" id="SCS89128.1"/>
    </source>
</evidence>
<dbReference type="Proteomes" id="UP000095412">
    <property type="component" value="Unassembled WGS sequence"/>
</dbReference>
<dbReference type="InterPro" id="IPR014710">
    <property type="entry name" value="RmlC-like_jellyroll"/>
</dbReference>
<dbReference type="Gene3D" id="2.60.120.10">
    <property type="entry name" value="Jelly Rolls"/>
    <property type="match status" value="1"/>
</dbReference>
<dbReference type="EMBL" id="FMPI01000007">
    <property type="protein sequence ID" value="SCS89128.1"/>
    <property type="molecule type" value="Genomic_DNA"/>
</dbReference>
<organism evidence="5 8">
    <name type="scientific">Staphylococcus caeli</name>
    <dbReference type="NCBI Taxonomy" id="2201815"/>
    <lineage>
        <taxon>Bacteria</taxon>
        <taxon>Bacillati</taxon>
        <taxon>Bacillota</taxon>
        <taxon>Bacilli</taxon>
        <taxon>Bacillales</taxon>
        <taxon>Staphylococcaceae</taxon>
        <taxon>Staphylococcus</taxon>
    </lineage>
</organism>
<keyword evidence="2" id="KW-0238">DNA-binding</keyword>
<feature type="domain" description="HTH cro/C1-type" evidence="4">
    <location>
        <begin position="12"/>
        <end position="66"/>
    </location>
</feature>
<dbReference type="InterPro" id="IPR013096">
    <property type="entry name" value="Cupin_2"/>
</dbReference>
<dbReference type="PANTHER" id="PTHR46797">
    <property type="entry name" value="HTH-TYPE TRANSCRIPTIONAL REGULATOR"/>
    <property type="match status" value="1"/>
</dbReference>